<evidence type="ECO:0000313" key="3">
    <source>
        <dbReference type="Proteomes" id="UP000530268"/>
    </source>
</evidence>
<sequence length="154" mass="16895">MIRALLMVGLLATGGTQAAAQSLVGKWDCSGRAGRGEAIRTLQEYKANGQLYHLANMAVGDRRGRIDASIAMRGRWEIKGNSLRENFSSSRLRSLMADGNDISNTSLGRSMSKSLPMRMRMNGPSNTSLTKIKFVSPREFRIVSGRIKGTCTKR</sequence>
<accession>A0A7W6H0G7</accession>
<evidence type="ECO:0008006" key="4">
    <source>
        <dbReference type="Google" id="ProtNLM"/>
    </source>
</evidence>
<reference evidence="2 3" key="1">
    <citation type="submission" date="2020-08" db="EMBL/GenBank/DDBJ databases">
        <title>Genomic Encyclopedia of Type Strains, Phase IV (KMG-IV): sequencing the most valuable type-strain genomes for metagenomic binning, comparative biology and taxonomic classification.</title>
        <authorList>
            <person name="Goeker M."/>
        </authorList>
    </citation>
    <scope>NUCLEOTIDE SEQUENCE [LARGE SCALE GENOMIC DNA]</scope>
    <source>
        <strain evidence="2 3">DSM 102234</strain>
    </source>
</reference>
<evidence type="ECO:0000256" key="1">
    <source>
        <dbReference type="SAM" id="SignalP"/>
    </source>
</evidence>
<dbReference type="RefSeq" id="WP_184563836.1">
    <property type="nucleotide sequence ID" value="NZ_JACIEI010000003.1"/>
</dbReference>
<proteinExistence type="predicted"/>
<feature type="signal peptide" evidence="1">
    <location>
        <begin position="1"/>
        <end position="18"/>
    </location>
</feature>
<protein>
    <recommendedName>
        <fullName evidence="4">DUF2147 domain-containing protein</fullName>
    </recommendedName>
</protein>
<comment type="caution">
    <text evidence="2">The sequence shown here is derived from an EMBL/GenBank/DDBJ whole genome shotgun (WGS) entry which is preliminary data.</text>
</comment>
<name>A0A7W6H0G7_9RHOB</name>
<dbReference type="AlphaFoldDB" id="A0A7W6H0G7"/>
<keyword evidence="3" id="KW-1185">Reference proteome</keyword>
<evidence type="ECO:0000313" key="2">
    <source>
        <dbReference type="EMBL" id="MBB3993588.1"/>
    </source>
</evidence>
<feature type="chain" id="PRO_5030673646" description="DUF2147 domain-containing protein" evidence="1">
    <location>
        <begin position="19"/>
        <end position="154"/>
    </location>
</feature>
<keyword evidence="1" id="KW-0732">Signal</keyword>
<dbReference type="Proteomes" id="UP000530268">
    <property type="component" value="Unassembled WGS sequence"/>
</dbReference>
<gene>
    <name evidence="2" type="ORF">GGR95_001219</name>
</gene>
<dbReference type="EMBL" id="JACIEI010000003">
    <property type="protein sequence ID" value="MBB3993588.1"/>
    <property type="molecule type" value="Genomic_DNA"/>
</dbReference>
<organism evidence="2 3">
    <name type="scientific">Sulfitobacter undariae</name>
    <dbReference type="NCBI Taxonomy" id="1563671"/>
    <lineage>
        <taxon>Bacteria</taxon>
        <taxon>Pseudomonadati</taxon>
        <taxon>Pseudomonadota</taxon>
        <taxon>Alphaproteobacteria</taxon>
        <taxon>Rhodobacterales</taxon>
        <taxon>Roseobacteraceae</taxon>
        <taxon>Sulfitobacter</taxon>
    </lineage>
</organism>